<keyword evidence="3 7" id="KW-0812">Transmembrane</keyword>
<keyword evidence="10" id="KW-1185">Reference proteome</keyword>
<dbReference type="RefSeq" id="WP_207856364.1">
    <property type="nucleotide sequence ID" value="NZ_JAFREP010000001.1"/>
</dbReference>
<dbReference type="Pfam" id="PF01694">
    <property type="entry name" value="Rhomboid"/>
    <property type="match status" value="1"/>
</dbReference>
<feature type="transmembrane region" description="Helical" evidence="7">
    <location>
        <begin position="16"/>
        <end position="35"/>
    </location>
</feature>
<comment type="caution">
    <text evidence="9">The sequence shown here is derived from an EMBL/GenBank/DDBJ whole genome shotgun (WGS) entry which is preliminary data.</text>
</comment>
<feature type="transmembrane region" description="Helical" evidence="7">
    <location>
        <begin position="204"/>
        <end position="224"/>
    </location>
</feature>
<evidence type="ECO:0000313" key="9">
    <source>
        <dbReference type="EMBL" id="MBO1317131.1"/>
    </source>
</evidence>
<evidence type="ECO:0000256" key="3">
    <source>
        <dbReference type="ARBA" id="ARBA00022692"/>
    </source>
</evidence>
<evidence type="ECO:0000256" key="4">
    <source>
        <dbReference type="ARBA" id="ARBA00022801"/>
    </source>
</evidence>
<dbReference type="Proteomes" id="UP000664417">
    <property type="component" value="Unassembled WGS sequence"/>
</dbReference>
<evidence type="ECO:0000256" key="5">
    <source>
        <dbReference type="ARBA" id="ARBA00022989"/>
    </source>
</evidence>
<evidence type="ECO:0000256" key="1">
    <source>
        <dbReference type="ARBA" id="ARBA00004141"/>
    </source>
</evidence>
<dbReference type="AlphaFoldDB" id="A0A8J7Q3S8"/>
<dbReference type="SUPFAM" id="SSF144091">
    <property type="entry name" value="Rhomboid-like"/>
    <property type="match status" value="1"/>
</dbReference>
<dbReference type="EMBL" id="JAFREP010000001">
    <property type="protein sequence ID" value="MBO1317131.1"/>
    <property type="molecule type" value="Genomic_DNA"/>
</dbReference>
<name>A0A8J7Q3S8_9BACT</name>
<evidence type="ECO:0000313" key="10">
    <source>
        <dbReference type="Proteomes" id="UP000664417"/>
    </source>
</evidence>
<evidence type="ECO:0000256" key="6">
    <source>
        <dbReference type="ARBA" id="ARBA00023136"/>
    </source>
</evidence>
<comment type="similarity">
    <text evidence="2">Belongs to the peptidase S54 family.</text>
</comment>
<proteinExistence type="inferred from homology"/>
<evidence type="ECO:0000259" key="8">
    <source>
        <dbReference type="Pfam" id="PF01694"/>
    </source>
</evidence>
<dbReference type="PANTHER" id="PTHR43731">
    <property type="entry name" value="RHOMBOID PROTEASE"/>
    <property type="match status" value="1"/>
</dbReference>
<comment type="subcellular location">
    <subcellularLocation>
        <location evidence="1">Membrane</location>
        <topology evidence="1">Multi-pass membrane protein</topology>
    </subcellularLocation>
</comment>
<reference evidence="9" key="1">
    <citation type="submission" date="2021-03" db="EMBL/GenBank/DDBJ databases">
        <authorList>
            <person name="Wang G."/>
        </authorList>
    </citation>
    <scope>NUCLEOTIDE SEQUENCE</scope>
    <source>
        <strain evidence="9">KCTC 12899</strain>
    </source>
</reference>
<dbReference type="Gene3D" id="1.20.1540.10">
    <property type="entry name" value="Rhomboid-like"/>
    <property type="match status" value="1"/>
</dbReference>
<feature type="transmembrane region" description="Helical" evidence="7">
    <location>
        <begin position="113"/>
        <end position="131"/>
    </location>
</feature>
<evidence type="ECO:0000256" key="7">
    <source>
        <dbReference type="SAM" id="Phobius"/>
    </source>
</evidence>
<dbReference type="InterPro" id="IPR050925">
    <property type="entry name" value="Rhomboid_protease_S54"/>
</dbReference>
<dbReference type="InterPro" id="IPR022764">
    <property type="entry name" value="Peptidase_S54_rhomboid_dom"/>
</dbReference>
<keyword evidence="4" id="KW-0378">Hydrolase</keyword>
<dbReference type="PANTHER" id="PTHR43731:SF14">
    <property type="entry name" value="PRESENILIN-ASSOCIATED RHOMBOID-LIKE PROTEIN, MITOCHONDRIAL"/>
    <property type="match status" value="1"/>
</dbReference>
<feature type="transmembrane region" description="Helical" evidence="7">
    <location>
        <begin position="76"/>
        <end position="101"/>
    </location>
</feature>
<keyword evidence="5 7" id="KW-1133">Transmembrane helix</keyword>
<evidence type="ECO:0000256" key="2">
    <source>
        <dbReference type="ARBA" id="ARBA00009045"/>
    </source>
</evidence>
<feature type="transmembrane region" description="Helical" evidence="7">
    <location>
        <begin position="178"/>
        <end position="198"/>
    </location>
</feature>
<protein>
    <submittedName>
        <fullName evidence="9">Rhomboid family intramembrane serine protease</fullName>
    </submittedName>
</protein>
<dbReference type="GO" id="GO:0016020">
    <property type="term" value="C:membrane"/>
    <property type="evidence" value="ECO:0007669"/>
    <property type="project" value="UniProtKB-SubCell"/>
</dbReference>
<gene>
    <name evidence="9" type="ORF">J3U88_01580</name>
</gene>
<feature type="transmembrane region" description="Helical" evidence="7">
    <location>
        <begin position="137"/>
        <end position="157"/>
    </location>
</feature>
<dbReference type="GO" id="GO:0006508">
    <property type="term" value="P:proteolysis"/>
    <property type="evidence" value="ECO:0007669"/>
    <property type="project" value="UniProtKB-KW"/>
</dbReference>
<accession>A0A8J7Q3S8</accession>
<dbReference type="InterPro" id="IPR035952">
    <property type="entry name" value="Rhomboid-like_sf"/>
</dbReference>
<organism evidence="9 10">
    <name type="scientific">Acanthopleuribacter pedis</name>
    <dbReference type="NCBI Taxonomy" id="442870"/>
    <lineage>
        <taxon>Bacteria</taxon>
        <taxon>Pseudomonadati</taxon>
        <taxon>Acidobacteriota</taxon>
        <taxon>Holophagae</taxon>
        <taxon>Acanthopleuribacterales</taxon>
        <taxon>Acanthopleuribacteraceae</taxon>
        <taxon>Acanthopleuribacter</taxon>
    </lineage>
</organism>
<dbReference type="GO" id="GO:0004252">
    <property type="term" value="F:serine-type endopeptidase activity"/>
    <property type="evidence" value="ECO:0007669"/>
    <property type="project" value="InterPro"/>
</dbReference>
<keyword evidence="9" id="KW-0645">Protease</keyword>
<sequence>MIRFTDSYRVPGKVRATWVLLMLNVLAFYVTHFAMGPDPYPVFFAGAVIPAELFAPETLAAATPLDPATRAPAVLALFWGMFLHADLFHLLTNMLFFTLIAPNLEASMGWKRFLLYYFSCGAVGTLCQVLYDTSSVAPIIGASGAISGLLGGYLILFGHHDFRFTIGKFRGNNYRDHIIPYKGLLAMWLLGQFLGFITQLGSTATQQIAFMTHIGGFVAGLLLAHGRGGGGLRRGKFRVFKGGKAA</sequence>
<keyword evidence="6 7" id="KW-0472">Membrane</keyword>
<feature type="domain" description="Peptidase S54 rhomboid" evidence="8">
    <location>
        <begin position="76"/>
        <end position="224"/>
    </location>
</feature>